<dbReference type="InterPro" id="IPR010213">
    <property type="entry name" value="TF_NusA"/>
</dbReference>
<dbReference type="Gene3D" id="3.30.300.20">
    <property type="match status" value="2"/>
</dbReference>
<reference evidence="11 12" key="1">
    <citation type="journal article" date="2013" name="Environ. Microbiol.">
        <title>The nutrient supplying capabilities of Uzinura, an endosymbiont of armoured scale insects.</title>
        <authorList>
            <person name="Sabree Z.L."/>
            <person name="Huang C.Y."/>
            <person name="Okusu A."/>
            <person name="Moran N.A."/>
            <person name="Normark B.B."/>
        </authorList>
    </citation>
    <scope>NUCLEOTIDE SEQUENCE [LARGE SCALE GENOMIC DNA]</scope>
    <source>
        <strain evidence="11 12">ASNER</strain>
    </source>
</reference>
<dbReference type="Pfam" id="PF08529">
    <property type="entry name" value="NusA_N"/>
    <property type="match status" value="1"/>
</dbReference>
<keyword evidence="3 7" id="KW-0889">Transcription antitermination</keyword>
<dbReference type="EMBL" id="CP003263">
    <property type="protein sequence ID" value="AGC66793.1"/>
    <property type="molecule type" value="Genomic_DNA"/>
</dbReference>
<dbReference type="GO" id="GO:0003746">
    <property type="term" value="F:translation elongation factor activity"/>
    <property type="evidence" value="ECO:0007669"/>
    <property type="project" value="UniProtKB-KW"/>
</dbReference>
<keyword evidence="1 7" id="KW-0806">Transcription termination</keyword>
<evidence type="ECO:0000256" key="1">
    <source>
        <dbReference type="ARBA" id="ARBA00022472"/>
    </source>
</evidence>
<keyword evidence="11" id="KW-0648">Protein biosynthesis</keyword>
<keyword evidence="12" id="KW-1185">Reference proteome</keyword>
<dbReference type="SUPFAM" id="SSF54814">
    <property type="entry name" value="Prokaryotic type KH domain (KH-domain type II)"/>
    <property type="match status" value="2"/>
</dbReference>
<evidence type="ECO:0000313" key="12">
    <source>
        <dbReference type="Proteomes" id="UP000011174"/>
    </source>
</evidence>
<feature type="domain" description="NusA-like second KH" evidence="10">
    <location>
        <begin position="281"/>
        <end position="340"/>
    </location>
</feature>
<dbReference type="GO" id="GO:0005829">
    <property type="term" value="C:cytosol"/>
    <property type="evidence" value="ECO:0007669"/>
    <property type="project" value="TreeGrafter"/>
</dbReference>
<dbReference type="GO" id="GO:0003723">
    <property type="term" value="F:RNA binding"/>
    <property type="evidence" value="ECO:0007669"/>
    <property type="project" value="UniProtKB-UniRule"/>
</dbReference>
<dbReference type="InterPro" id="IPR030842">
    <property type="entry name" value="TF_NusA_bacterial"/>
</dbReference>
<organism evidence="11 12">
    <name type="scientific">Candidatus Uzinura diaspidicola str. ASNER</name>
    <dbReference type="NCBI Taxonomy" id="1133592"/>
    <lineage>
        <taxon>Bacteria</taxon>
        <taxon>Pseudomonadati</taxon>
        <taxon>Bacteroidota</taxon>
        <taxon>Flavobacteriia</taxon>
        <taxon>Flavobacteriales</taxon>
        <taxon>Candidatus Uzinura</taxon>
    </lineage>
</organism>
<dbReference type="STRING" id="1133592.ASNER_001"/>
<dbReference type="AlphaFoldDB" id="L7VMK3"/>
<dbReference type="InterPro" id="IPR036555">
    <property type="entry name" value="NusA_N_sf"/>
</dbReference>
<gene>
    <name evidence="7 11" type="primary">nusA</name>
    <name evidence="11" type="ORF">ASNER_001</name>
</gene>
<evidence type="ECO:0000256" key="4">
    <source>
        <dbReference type="ARBA" id="ARBA00022884"/>
    </source>
</evidence>
<dbReference type="InterPro" id="IPR009019">
    <property type="entry name" value="KH_sf_prok-type"/>
</dbReference>
<accession>L7VMK3</accession>
<proteinExistence type="inferred from homology"/>
<dbReference type="HOGENOM" id="CLU_029242_2_6_10"/>
<dbReference type="SUPFAM" id="SSF69705">
    <property type="entry name" value="Transcription factor NusA, N-terminal domain"/>
    <property type="match status" value="1"/>
</dbReference>
<feature type="domain" description="Transcription factor NusA first KH" evidence="9">
    <location>
        <begin position="199"/>
        <end position="276"/>
    </location>
</feature>
<dbReference type="PANTHER" id="PTHR22648:SF0">
    <property type="entry name" value="TRANSCRIPTION TERMINATION_ANTITERMINATION PROTEIN NUSA"/>
    <property type="match status" value="1"/>
</dbReference>
<dbReference type="KEGG" id="udi:ASNER_001"/>
<sequence length="358" mass="42174">MNNMGLIESFTDFKKYNHIDSVTLMTILEYSILNTVIKKYRHVENLDLFIDYENGSIDIWRNRIIVDEIQESNKEIDISSAKQIEYDFEVGEEITEQFALKLMDRRYILTFKYNFYLKSKEYCTIQRYNNFRTRIGDIVVGKVFHARKDLIIRDDDHNDLFMPKNEQMFNDFMRKRESIRAIIKNVYWEDSQPIIILSRTGPNFIQKLFEQEIPEILDGFIIVKQVVRIPGEKSKVSVESSDSHIDPVGTCLGVKGIRLHAIVKELKTENLDVIKYSKNIKLYILRALSTTKISMIEIDEQNKKAMISLKYEQVSKARGRKGKNIRLAGKITGYKINILRNYYSSYNKYEEEISKFVS</sequence>
<keyword evidence="5 7" id="KW-0805">Transcription regulation</keyword>
<dbReference type="InterPro" id="IPR013735">
    <property type="entry name" value="TF_NusA_N"/>
</dbReference>
<dbReference type="InterPro" id="IPR012340">
    <property type="entry name" value="NA-bd_OB-fold"/>
</dbReference>
<dbReference type="Gene3D" id="2.40.50.140">
    <property type="entry name" value="Nucleic acid-binding proteins"/>
    <property type="match status" value="1"/>
</dbReference>
<keyword evidence="11" id="KW-0251">Elongation factor</keyword>
<dbReference type="FunFam" id="3.30.300.20:FF:000002">
    <property type="entry name" value="Transcription termination/antitermination protein NusA"/>
    <property type="match status" value="1"/>
</dbReference>
<keyword evidence="6 7" id="KW-0804">Transcription</keyword>
<evidence type="ECO:0000259" key="9">
    <source>
        <dbReference type="Pfam" id="PF13184"/>
    </source>
</evidence>
<dbReference type="PATRIC" id="fig|1133592.3.peg.1"/>
<dbReference type="Proteomes" id="UP000011174">
    <property type="component" value="Chromosome"/>
</dbReference>
<evidence type="ECO:0000256" key="6">
    <source>
        <dbReference type="ARBA" id="ARBA00023163"/>
    </source>
</evidence>
<evidence type="ECO:0000256" key="7">
    <source>
        <dbReference type="HAMAP-Rule" id="MF_00945"/>
    </source>
</evidence>
<feature type="domain" description="Transcription factor NusA N-terminal" evidence="8">
    <location>
        <begin position="6"/>
        <end position="118"/>
    </location>
</feature>
<dbReference type="Pfam" id="PF13184">
    <property type="entry name" value="KH_NusA_1st"/>
    <property type="match status" value="1"/>
</dbReference>
<dbReference type="InterPro" id="IPR025249">
    <property type="entry name" value="TF_NusA_KH_1st"/>
</dbReference>
<dbReference type="GO" id="GO:0031564">
    <property type="term" value="P:transcription antitermination"/>
    <property type="evidence" value="ECO:0007669"/>
    <property type="project" value="UniProtKB-UniRule"/>
</dbReference>
<protein>
    <recommendedName>
        <fullName evidence="7">Transcription termination/antitermination protein NusA</fullName>
    </recommendedName>
</protein>
<evidence type="ECO:0000256" key="3">
    <source>
        <dbReference type="ARBA" id="ARBA00022814"/>
    </source>
</evidence>
<dbReference type="NCBIfam" id="TIGR01953">
    <property type="entry name" value="NusA"/>
    <property type="match status" value="1"/>
</dbReference>
<name>L7VMK3_9FLAO</name>
<dbReference type="GO" id="GO:0003700">
    <property type="term" value="F:DNA-binding transcription factor activity"/>
    <property type="evidence" value="ECO:0007669"/>
    <property type="project" value="InterPro"/>
</dbReference>
<evidence type="ECO:0000313" key="11">
    <source>
        <dbReference type="EMBL" id="AGC66793.1"/>
    </source>
</evidence>
<comment type="function">
    <text evidence="7">Participates in both transcription termination and antitermination.</text>
</comment>
<dbReference type="GO" id="GO:0006353">
    <property type="term" value="P:DNA-templated transcription termination"/>
    <property type="evidence" value="ECO:0007669"/>
    <property type="project" value="UniProtKB-UniRule"/>
</dbReference>
<dbReference type="SUPFAM" id="SSF50249">
    <property type="entry name" value="Nucleic acid-binding proteins"/>
    <property type="match status" value="1"/>
</dbReference>
<evidence type="ECO:0000259" key="8">
    <source>
        <dbReference type="Pfam" id="PF08529"/>
    </source>
</evidence>
<dbReference type="Pfam" id="PF26594">
    <property type="entry name" value="KH_NusA_2nd"/>
    <property type="match status" value="1"/>
</dbReference>
<dbReference type="InterPro" id="IPR015946">
    <property type="entry name" value="KH_dom-like_a/b"/>
</dbReference>
<dbReference type="InterPro" id="IPR058582">
    <property type="entry name" value="KH_NusA_2nd"/>
</dbReference>
<evidence type="ECO:0000259" key="10">
    <source>
        <dbReference type="Pfam" id="PF26594"/>
    </source>
</evidence>
<evidence type="ECO:0000256" key="5">
    <source>
        <dbReference type="ARBA" id="ARBA00023015"/>
    </source>
</evidence>
<comment type="similarity">
    <text evidence="7">Belongs to the NusA family.</text>
</comment>
<dbReference type="PANTHER" id="PTHR22648">
    <property type="entry name" value="TRANSCRIPTION TERMINATION FACTOR NUSA"/>
    <property type="match status" value="1"/>
</dbReference>
<dbReference type="Gene3D" id="3.30.1480.10">
    <property type="entry name" value="NusA, N-terminal domain"/>
    <property type="match status" value="1"/>
</dbReference>
<comment type="subunit">
    <text evidence="7">Monomer. Binds directly to the core enzyme of the DNA-dependent RNA polymerase and to nascent RNA.</text>
</comment>
<dbReference type="HAMAP" id="MF_00945_B">
    <property type="entry name" value="NusA_B"/>
    <property type="match status" value="1"/>
</dbReference>
<evidence type="ECO:0000256" key="2">
    <source>
        <dbReference type="ARBA" id="ARBA00022490"/>
    </source>
</evidence>
<keyword evidence="4 7" id="KW-0694">RNA-binding</keyword>
<dbReference type="CDD" id="cd02134">
    <property type="entry name" value="KH-II_NusA_rpt1"/>
    <property type="match status" value="1"/>
</dbReference>
<keyword evidence="2 7" id="KW-0963">Cytoplasm</keyword>
<comment type="subcellular location">
    <subcellularLocation>
        <location evidence="7">Cytoplasm</location>
    </subcellularLocation>
</comment>